<feature type="domain" description="DUF4992" evidence="3">
    <location>
        <begin position="9"/>
        <end position="177"/>
    </location>
</feature>
<reference evidence="5" key="1">
    <citation type="submission" date="2021-08" db="EMBL/GenBank/DDBJ databases">
        <title>Prevotella lacticifex sp. nov., isolated from rumen of cow.</title>
        <authorList>
            <person name="Shinkai T."/>
            <person name="Ikeyama N."/>
            <person name="Kumagai M."/>
            <person name="Ohmori H."/>
            <person name="Sakamoto M."/>
            <person name="Ohkuma M."/>
            <person name="Mitsumori M."/>
        </authorList>
    </citation>
    <scope>NUCLEOTIDE SEQUENCE</scope>
    <source>
        <strain evidence="5">DSM 11371</strain>
    </source>
</reference>
<dbReference type="EMBL" id="BPTR01000001">
    <property type="protein sequence ID" value="GJG27700.1"/>
    <property type="molecule type" value="Genomic_DNA"/>
</dbReference>
<feature type="compositionally biased region" description="Polar residues" evidence="1">
    <location>
        <begin position="482"/>
        <end position="492"/>
    </location>
</feature>
<evidence type="ECO:0008006" key="7">
    <source>
        <dbReference type="Google" id="ProtNLM"/>
    </source>
</evidence>
<dbReference type="InterPro" id="IPR032155">
    <property type="entry name" value="DUF4992"/>
</dbReference>
<evidence type="ECO:0000259" key="4">
    <source>
        <dbReference type="Pfam" id="PF17161"/>
    </source>
</evidence>
<evidence type="ECO:0000313" key="6">
    <source>
        <dbReference type="Proteomes" id="UP000887043"/>
    </source>
</evidence>
<feature type="region of interest" description="Disordered" evidence="1">
    <location>
        <begin position="475"/>
        <end position="503"/>
    </location>
</feature>
<dbReference type="Pfam" id="PF17161">
    <property type="entry name" value="DUF5123"/>
    <property type="match status" value="1"/>
</dbReference>
<proteinExistence type="predicted"/>
<evidence type="ECO:0000313" key="5">
    <source>
        <dbReference type="EMBL" id="GJG27700.1"/>
    </source>
</evidence>
<evidence type="ECO:0000259" key="3">
    <source>
        <dbReference type="Pfam" id="PF16383"/>
    </source>
</evidence>
<dbReference type="InterPro" id="IPR032530">
    <property type="entry name" value="DUF4957"/>
</dbReference>
<dbReference type="Pfam" id="PF16383">
    <property type="entry name" value="DUF4992"/>
    <property type="match status" value="1"/>
</dbReference>
<dbReference type="Pfam" id="PF16318">
    <property type="entry name" value="DUF4957"/>
    <property type="match status" value="1"/>
</dbReference>
<dbReference type="InterPro" id="IPR011050">
    <property type="entry name" value="Pectin_lyase_fold/virulence"/>
</dbReference>
<dbReference type="InterPro" id="IPR033427">
    <property type="entry name" value="DUF5123"/>
</dbReference>
<organism evidence="5 6">
    <name type="scientific">Segatella bryantii</name>
    <name type="common">Prevotella bryantii</name>
    <dbReference type="NCBI Taxonomy" id="77095"/>
    <lineage>
        <taxon>Bacteria</taxon>
        <taxon>Pseudomonadati</taxon>
        <taxon>Bacteroidota</taxon>
        <taxon>Bacteroidia</taxon>
        <taxon>Bacteroidales</taxon>
        <taxon>Prevotellaceae</taxon>
        <taxon>Segatella</taxon>
    </lineage>
</organism>
<feature type="domain" description="DUF5123" evidence="4">
    <location>
        <begin position="376"/>
        <end position="499"/>
    </location>
</feature>
<evidence type="ECO:0000256" key="1">
    <source>
        <dbReference type="SAM" id="MobiDB-lite"/>
    </source>
</evidence>
<accession>A0AA37MDK2</accession>
<gene>
    <name evidence="5" type="ORF">PRRU23_14000</name>
</gene>
<name>A0AA37MDK2_SEGBR</name>
<comment type="caution">
    <text evidence="5">The sequence shown here is derived from an EMBL/GenBank/DDBJ whole genome shotgun (WGS) entry which is preliminary data.</text>
</comment>
<protein>
    <recommendedName>
        <fullName evidence="7">DUF4957 domain-containing protein</fullName>
    </recommendedName>
</protein>
<evidence type="ECO:0000259" key="2">
    <source>
        <dbReference type="Pfam" id="PF16318"/>
    </source>
</evidence>
<dbReference type="SUPFAM" id="SSF51126">
    <property type="entry name" value="Pectin lyase-like"/>
    <property type="match status" value="1"/>
</dbReference>
<dbReference type="Proteomes" id="UP000887043">
    <property type="component" value="Unassembled WGS sequence"/>
</dbReference>
<sequence>MLNLKRSIMKGNHFITRRWFGTFALATMSTLILGSCATDGFDEDESFVRDVTNTQLLSPSADDITITASTDGSKTVISWNIVDGAGGYNCHVLNVTDPDNPVVVKDTLMDNNTFAVTREEDANYSFSIRTLGDEKLGNTTAEDSTVVTFSTFSPSYTTIPAGTNLTEYFAQNAIPDSSDIVTYDLEGGAEYTLSDFIDFGAHKVMLRCQNKANKAKVIMASETAGIRTAAAMTLKNLYLDYSASSEPVISLSKDAPASILNLLGGTGGYYIIKDGAIYVNNCEIEGVNNKFMYDNNVKYCLENFLMDNSVVHFTTNTTSIESQAYFYYKAGFIKTLTIKNSSLYNTGSSSVKYVIQYNNSGRASRAGYDATEPQGINFLNNTFYNLGISGGQFCNYSAFVGQSNTTFDVEANIFVKCCVGGGGIARRILGQKAASSYKSGATFALNTYWADGAAETGVESYDDSGKILTTDPALVNPDAGNLTPQGAEQLSYKTGDPRWLTAE</sequence>
<feature type="domain" description="DUF4957" evidence="2">
    <location>
        <begin position="189"/>
        <end position="346"/>
    </location>
</feature>
<dbReference type="AlphaFoldDB" id="A0AA37MDK2"/>